<evidence type="ECO:0000313" key="7">
    <source>
        <dbReference type="Proteomes" id="UP000030672"/>
    </source>
</evidence>
<evidence type="ECO:0000256" key="1">
    <source>
        <dbReference type="ARBA" id="ARBA00022723"/>
    </source>
</evidence>
<keyword evidence="2 4" id="KW-0863">Zinc-finger</keyword>
<dbReference type="PROSITE" id="PS50865">
    <property type="entry name" value="ZF_MYND_2"/>
    <property type="match status" value="1"/>
</dbReference>
<dbReference type="GO" id="GO:0000981">
    <property type="term" value="F:DNA-binding transcription factor activity, RNA polymerase II-specific"/>
    <property type="evidence" value="ECO:0007669"/>
    <property type="project" value="TreeGrafter"/>
</dbReference>
<evidence type="ECO:0000256" key="3">
    <source>
        <dbReference type="ARBA" id="ARBA00022833"/>
    </source>
</evidence>
<evidence type="ECO:0000256" key="4">
    <source>
        <dbReference type="PROSITE-ProRule" id="PRU00134"/>
    </source>
</evidence>
<reference evidence="6 7" key="1">
    <citation type="journal article" date="2014" name="BMC Genomics">
        <title>Genome sequencing of four Aureobasidium pullulans varieties: biotechnological potential, stress tolerance, and description of new species.</title>
        <authorList>
            <person name="Gostin Ar C."/>
            <person name="Ohm R.A."/>
            <person name="Kogej T."/>
            <person name="Sonjak S."/>
            <person name="Turk M."/>
            <person name="Zajc J."/>
            <person name="Zalar P."/>
            <person name="Grube M."/>
            <person name="Sun H."/>
            <person name="Han J."/>
            <person name="Sharma A."/>
            <person name="Chiniquy J."/>
            <person name="Ngan C.Y."/>
            <person name="Lipzen A."/>
            <person name="Barry K."/>
            <person name="Grigoriev I.V."/>
            <person name="Gunde-Cimerman N."/>
        </authorList>
    </citation>
    <scope>NUCLEOTIDE SEQUENCE [LARGE SCALE GENOMIC DNA]</scope>
    <source>
        <strain evidence="6 7">CBS 110374</strain>
    </source>
</reference>
<dbReference type="HOGENOM" id="CLU_007974_0_1_1"/>
<dbReference type="AlphaFoldDB" id="A0A074W9Y4"/>
<dbReference type="STRING" id="1043003.A0A074W9Y4"/>
<evidence type="ECO:0000256" key="2">
    <source>
        <dbReference type="ARBA" id="ARBA00022771"/>
    </source>
</evidence>
<keyword evidence="3" id="KW-0862">Zinc</keyword>
<feature type="domain" description="MYND-type" evidence="5">
    <location>
        <begin position="1164"/>
        <end position="1202"/>
    </location>
</feature>
<sequence length="1204" mass="132687">MLTATWLTIKPYFYPLGNTPATNLLRNHLPSDEPVEILVIGCGDVRNILFTIWSEQRRACNFNFTACDYDAAVLARNVFLLTAIILDPSSELIESLWRIYYHFYVTKTDLAFIKQHCKQLFAASESISTWNDTPFGSSLKFSTETSLSEVRRYWVLYAQANTEQADLEVRRAIKSIYDNNVQAMVTSGERSAGAHGVSACGILSDAFTAFWRTGVVAGNDQDTSMLRNDEGGKVNPLMSVSQSDLFDVYRASDPLVGFHLAEVFDVPQPPDAAMNCLARLAKSQFSEWCNTFASSISSSSVNIMHHCGDAVNFSYALQSIRGCTTMPSYTHFYNKPYSAVPLDPPSSVATSYDVIDTSNVMNHIGLLALLPAVVPLLSEGSGSVLYTDNLVQGSEKSERLLETLLHSNVTMSSLLLGVAPTGYLIGSMTDSTLVEQMLDMVPSSSQKQYRVRIPWQRPAQGDSMVPNVKSASYRLSMDPHELASYFMQTYLAMFRETEDLSIRSEVLTRKETQPLAGDVDYYSRLTLVTLIASAKRIISTDWQECIGALIQMMKDDTSLSGGSKRMQELYMHLHLSGLWHIPALEEGPLRAKCDDSIRPSSESGDIGVLGRDILPGTVHVALVVPRSSLTCLTDLPVDVVGTPAVHLWLRNKVFEAAFFAIDVFFGHFESGDPEVAKVVEDAHGWSGTSDLIVTCKMPTWGLLVGPRQDVHIELDINTSRPFLGRITEPGTRARHYTATLESENVRILATPPSTKPDAVFDTYSAANSEPSGSTWANLALDSDATVQSIGVTNNFADDSEESRALKNGGMVTISQISPCVLAACIGNLKRESKFFFPFPINGAAYKMKIARQSSWIEIRAPTSNALQPSGYDLDPFPIISQGTGFLPWNFSRVDPDLQPQVDTSASNCAFLQPLWATSLSRKELAQINTTQVTSSIPPMAQLKEIIRQWFLTYAGISGSANGQDIRLFTLMRDVRSSKILPEWMVVAKALRHDRDTGSVFLDAFFVPTTPEVIKLNPYKAMVNGKLVGNTAVVIASKEAMDLWQRLVPALAERCRSWEHTLDCKYRVKFDKTSLCGCGQGQDAAIMPEPYKKIARFATRIAIPIIFAVPYVEAVGGQEIMGELATALKQHLKMNQHMGATDAMLSAALAIGQDLEQKSADTASCDKCGNNGPGLKVCSRCEKVKYCNHACQKAAWKTHKKVCKR</sequence>
<dbReference type="GO" id="GO:0005634">
    <property type="term" value="C:nucleus"/>
    <property type="evidence" value="ECO:0007669"/>
    <property type="project" value="TreeGrafter"/>
</dbReference>
<name>A0A074W9Y4_AURM1</name>
<dbReference type="InterPro" id="IPR002893">
    <property type="entry name" value="Znf_MYND"/>
</dbReference>
<dbReference type="PANTHER" id="PTHR10237">
    <property type="entry name" value="DEFORMED EPIDERMAL AUTOREGULATORY FACTOR 1 HOMOLOG SUPPRESSIN"/>
    <property type="match status" value="1"/>
</dbReference>
<dbReference type="Pfam" id="PF01753">
    <property type="entry name" value="zf-MYND"/>
    <property type="match status" value="1"/>
</dbReference>
<evidence type="ECO:0000259" key="5">
    <source>
        <dbReference type="PROSITE" id="PS50865"/>
    </source>
</evidence>
<protein>
    <recommendedName>
        <fullName evidence="5">MYND-type domain-containing protein</fullName>
    </recommendedName>
</protein>
<dbReference type="Proteomes" id="UP000030672">
    <property type="component" value="Unassembled WGS sequence"/>
</dbReference>
<dbReference type="GO" id="GO:0008270">
    <property type="term" value="F:zinc ion binding"/>
    <property type="evidence" value="ECO:0007669"/>
    <property type="project" value="UniProtKB-KW"/>
</dbReference>
<dbReference type="Pfam" id="PF14737">
    <property type="entry name" value="DUF4470"/>
    <property type="match status" value="1"/>
</dbReference>
<dbReference type="PANTHER" id="PTHR10237:SF14">
    <property type="entry name" value="MYND-TYPE DOMAIN-CONTAINING PROTEIN"/>
    <property type="match status" value="1"/>
</dbReference>
<keyword evidence="1" id="KW-0479">Metal-binding</keyword>
<dbReference type="GeneID" id="63920317"/>
<dbReference type="EMBL" id="KL584848">
    <property type="protein sequence ID" value="KEQ59336.1"/>
    <property type="molecule type" value="Genomic_DNA"/>
</dbReference>
<accession>A0A074W9Y4</accession>
<dbReference type="Gene3D" id="6.10.140.2220">
    <property type="match status" value="1"/>
</dbReference>
<proteinExistence type="predicted"/>
<evidence type="ECO:0000313" key="6">
    <source>
        <dbReference type="EMBL" id="KEQ59336.1"/>
    </source>
</evidence>
<dbReference type="RefSeq" id="XP_040876359.1">
    <property type="nucleotide sequence ID" value="XM_041026944.1"/>
</dbReference>
<keyword evidence="7" id="KW-1185">Reference proteome</keyword>
<dbReference type="PROSITE" id="PS01360">
    <property type="entry name" value="ZF_MYND_1"/>
    <property type="match status" value="1"/>
</dbReference>
<gene>
    <name evidence="6" type="ORF">M437DRAFT_78154</name>
</gene>
<dbReference type="InterPro" id="IPR024119">
    <property type="entry name" value="TF_DEAF-1"/>
</dbReference>
<dbReference type="SUPFAM" id="SSF144232">
    <property type="entry name" value="HIT/MYND zinc finger-like"/>
    <property type="match status" value="1"/>
</dbReference>
<dbReference type="InterPro" id="IPR027974">
    <property type="entry name" value="DUF4470"/>
</dbReference>
<organism evidence="6 7">
    <name type="scientific">Aureobasidium melanogenum (strain CBS 110374)</name>
    <name type="common">Aureobasidium pullulans var. melanogenum</name>
    <dbReference type="NCBI Taxonomy" id="1043003"/>
    <lineage>
        <taxon>Eukaryota</taxon>
        <taxon>Fungi</taxon>
        <taxon>Dikarya</taxon>
        <taxon>Ascomycota</taxon>
        <taxon>Pezizomycotina</taxon>
        <taxon>Dothideomycetes</taxon>
        <taxon>Dothideomycetidae</taxon>
        <taxon>Dothideales</taxon>
        <taxon>Saccotheciaceae</taxon>
        <taxon>Aureobasidium</taxon>
    </lineage>
</organism>